<evidence type="ECO:0000313" key="1">
    <source>
        <dbReference type="EMBL" id="JAS96720.1"/>
    </source>
</evidence>
<gene>
    <name evidence="1" type="ORF">g.56385</name>
</gene>
<accession>A0A1B6JBS5</accession>
<feature type="non-terminal residue" evidence="1">
    <location>
        <position position="1"/>
    </location>
</feature>
<protein>
    <submittedName>
        <fullName evidence="1">Uncharacterized protein</fullName>
    </submittedName>
</protein>
<reference evidence="1" key="1">
    <citation type="submission" date="2015-11" db="EMBL/GenBank/DDBJ databases">
        <title>De novo transcriptome assembly of four potential Pierce s Disease insect vectors from Arizona vineyards.</title>
        <authorList>
            <person name="Tassone E.E."/>
        </authorList>
    </citation>
    <scope>NUCLEOTIDE SEQUENCE</scope>
</reference>
<name>A0A1B6JBS5_9HEMI</name>
<dbReference type="EMBL" id="GECU01010986">
    <property type="protein sequence ID" value="JAS96720.1"/>
    <property type="molecule type" value="Transcribed_RNA"/>
</dbReference>
<feature type="non-terminal residue" evidence="1">
    <location>
        <position position="127"/>
    </location>
</feature>
<sequence length="127" mass="15017">GFLAEIGEFGLLKRHLVLLSKQDTKCDNIVGMILYEYYEELSDVLLEMDTANRHLHFYIIDAYILRGKEDELKRFLASLPWDLLYRACFYIEDTHQTRLTLDNENANFILSGDWKQEIMSNFMLKNS</sequence>
<dbReference type="AlphaFoldDB" id="A0A1B6JBS5"/>
<organism evidence="1">
    <name type="scientific">Homalodisca liturata</name>
    <dbReference type="NCBI Taxonomy" id="320908"/>
    <lineage>
        <taxon>Eukaryota</taxon>
        <taxon>Metazoa</taxon>
        <taxon>Ecdysozoa</taxon>
        <taxon>Arthropoda</taxon>
        <taxon>Hexapoda</taxon>
        <taxon>Insecta</taxon>
        <taxon>Pterygota</taxon>
        <taxon>Neoptera</taxon>
        <taxon>Paraneoptera</taxon>
        <taxon>Hemiptera</taxon>
        <taxon>Auchenorrhyncha</taxon>
        <taxon>Membracoidea</taxon>
        <taxon>Cicadellidae</taxon>
        <taxon>Cicadellinae</taxon>
        <taxon>Proconiini</taxon>
        <taxon>Homalodisca</taxon>
    </lineage>
</organism>
<proteinExistence type="predicted"/>